<dbReference type="GO" id="GO:0008081">
    <property type="term" value="F:phosphoric diester hydrolase activity"/>
    <property type="evidence" value="ECO:0007669"/>
    <property type="project" value="InterPro"/>
</dbReference>
<comment type="caution">
    <text evidence="2">The sequence shown here is derived from an EMBL/GenBank/DDBJ whole genome shotgun (WGS) entry which is preliminary data.</text>
</comment>
<dbReference type="PANTHER" id="PTHR13593:SF140">
    <property type="entry name" value="PLC-LIKE PHOSPHODIESTERASE"/>
    <property type="match status" value="1"/>
</dbReference>
<dbReference type="InterPro" id="IPR017946">
    <property type="entry name" value="PLC-like_Pdiesterase_TIM-brl"/>
</dbReference>
<dbReference type="EMBL" id="JAPQKS010000001">
    <property type="protein sequence ID" value="KAJ5248788.1"/>
    <property type="molecule type" value="Genomic_DNA"/>
</dbReference>
<dbReference type="RefSeq" id="XP_058335567.1">
    <property type="nucleotide sequence ID" value="XM_058469536.1"/>
</dbReference>
<proteinExistence type="predicted"/>
<dbReference type="InterPro" id="IPR051057">
    <property type="entry name" value="PI-PLC_domain"/>
</dbReference>
<evidence type="ECO:0008006" key="4">
    <source>
        <dbReference type="Google" id="ProtNLM"/>
    </source>
</evidence>
<dbReference type="AlphaFoldDB" id="A0A9W9PJV8"/>
<organism evidence="2 3">
    <name type="scientific">Penicillium chermesinum</name>
    <dbReference type="NCBI Taxonomy" id="63820"/>
    <lineage>
        <taxon>Eukaryota</taxon>
        <taxon>Fungi</taxon>
        <taxon>Dikarya</taxon>
        <taxon>Ascomycota</taxon>
        <taxon>Pezizomycotina</taxon>
        <taxon>Eurotiomycetes</taxon>
        <taxon>Eurotiomycetidae</taxon>
        <taxon>Eurotiales</taxon>
        <taxon>Aspergillaceae</taxon>
        <taxon>Penicillium</taxon>
    </lineage>
</organism>
<dbReference type="GeneID" id="83196839"/>
<reference evidence="2" key="2">
    <citation type="journal article" date="2023" name="IMA Fungus">
        <title>Comparative genomic study of the Penicillium genus elucidates a diverse pangenome and 15 lateral gene transfer events.</title>
        <authorList>
            <person name="Petersen C."/>
            <person name="Sorensen T."/>
            <person name="Nielsen M.R."/>
            <person name="Sondergaard T.E."/>
            <person name="Sorensen J.L."/>
            <person name="Fitzpatrick D.A."/>
            <person name="Frisvad J.C."/>
            <person name="Nielsen K.L."/>
        </authorList>
    </citation>
    <scope>NUCLEOTIDE SEQUENCE</scope>
    <source>
        <strain evidence="2">IBT 19713</strain>
    </source>
</reference>
<feature type="chain" id="PRO_5040952697" description="PLC-like phosphodiesterase" evidence="1">
    <location>
        <begin position="19"/>
        <end position="441"/>
    </location>
</feature>
<keyword evidence="3" id="KW-1185">Reference proteome</keyword>
<protein>
    <recommendedName>
        <fullName evidence="4">PLC-like phosphodiesterase</fullName>
    </recommendedName>
</protein>
<keyword evidence="1" id="KW-0732">Signal</keyword>
<dbReference type="PANTHER" id="PTHR13593">
    <property type="match status" value="1"/>
</dbReference>
<dbReference type="Pfam" id="PF26146">
    <property type="entry name" value="PI-PLC_X"/>
    <property type="match status" value="1"/>
</dbReference>
<dbReference type="SUPFAM" id="SSF51695">
    <property type="entry name" value="PLC-like phosphodiesterases"/>
    <property type="match status" value="1"/>
</dbReference>
<sequence>MRWSLALALLARVALGEARDHTSDTTSDPTSDDSSTTTIAWSDASIITDPSSVIPTGSYLVYGTTINLSDGDQLTSTITQNASASRTGNGTLYTSTHDSVTVLVGGAGTTTLGNSSMNATATTTATATHTPIVNTRPCNDYVQFCQRSYSNITMVGAHNSPFVQKNNAASNQVLDVTYQLDDGIRFLELQAHDQNGTMYLCHTSCDILNVGTLEAYLTKVASWVKTHPYDVVTILMTNFDYVSPSHFVEPVKNSGLYDYRYTPSKIPMALHDWPVLADLILHQTRVLFFMDYQANQTEYPWLMDEFSQIVPPGLSHKDALNRMYMANHNLNVDLSLGSFNILIPNTAVINETNAVNGTGSLGAMARECTAMWHRPPNVLLVDYYNEGSFNGSVFEVAAQMNNVTYNRTCCGEESAAGHGISAVSLTSLLLIALGTTLFSSF</sequence>
<dbReference type="GO" id="GO:0006629">
    <property type="term" value="P:lipid metabolic process"/>
    <property type="evidence" value="ECO:0007669"/>
    <property type="project" value="InterPro"/>
</dbReference>
<evidence type="ECO:0000256" key="1">
    <source>
        <dbReference type="SAM" id="SignalP"/>
    </source>
</evidence>
<dbReference type="Proteomes" id="UP001150941">
    <property type="component" value="Unassembled WGS sequence"/>
</dbReference>
<dbReference type="Gene3D" id="3.20.20.190">
    <property type="entry name" value="Phosphatidylinositol (PI) phosphodiesterase"/>
    <property type="match status" value="1"/>
</dbReference>
<evidence type="ECO:0000313" key="2">
    <source>
        <dbReference type="EMBL" id="KAJ5248788.1"/>
    </source>
</evidence>
<accession>A0A9W9PJV8</accession>
<gene>
    <name evidence="2" type="ORF">N7468_000239</name>
</gene>
<dbReference type="OrthoDB" id="7984201at2759"/>
<name>A0A9W9PJV8_9EURO</name>
<reference evidence="2" key="1">
    <citation type="submission" date="2022-11" db="EMBL/GenBank/DDBJ databases">
        <authorList>
            <person name="Petersen C."/>
        </authorList>
    </citation>
    <scope>NUCLEOTIDE SEQUENCE</scope>
    <source>
        <strain evidence="2">IBT 19713</strain>
    </source>
</reference>
<feature type="signal peptide" evidence="1">
    <location>
        <begin position="1"/>
        <end position="18"/>
    </location>
</feature>
<evidence type="ECO:0000313" key="3">
    <source>
        <dbReference type="Proteomes" id="UP001150941"/>
    </source>
</evidence>